<proteinExistence type="inferred from homology"/>
<dbReference type="InterPro" id="IPR000863">
    <property type="entry name" value="Sulfotransferase_dom"/>
</dbReference>
<evidence type="ECO:0000256" key="1">
    <source>
        <dbReference type="ARBA" id="ARBA00005771"/>
    </source>
</evidence>
<accession>A0ABM0GTN2</accession>
<dbReference type="RefSeq" id="XP_002737123.1">
    <property type="nucleotide sequence ID" value="XM_002737077.1"/>
</dbReference>
<evidence type="ECO:0000259" key="3">
    <source>
        <dbReference type="Pfam" id="PF00685"/>
    </source>
</evidence>
<gene>
    <name evidence="5" type="primary">LOC100370073</name>
</gene>
<dbReference type="GeneID" id="100370073"/>
<evidence type="ECO:0000313" key="5">
    <source>
        <dbReference type="RefSeq" id="XP_002737123.1"/>
    </source>
</evidence>
<feature type="domain" description="Sulfotransferase" evidence="3">
    <location>
        <begin position="42"/>
        <end position="294"/>
    </location>
</feature>
<evidence type="ECO:0000256" key="2">
    <source>
        <dbReference type="ARBA" id="ARBA00022679"/>
    </source>
</evidence>
<sequence>MATYERVPTDFFQQCRNYYFPNRIYDFKKLENDLLNTIEYRKDDVIVVAYPKSGINWMLVSLRELYKNTWGVCRSGDRVMAPLLDWLVFKDGRVIEGIIDDCKTQFLHSNSALPSPRLFCTHLPYEFLPMKKLTEKGAKIICVARNPKDVCTSYHYFMKSWLGGEWSVPWQQLVESDFIDGRTEYGPYTRYILSWYSHGRDENIFHVTYEEMKHKYKPTMKKISEFLEKPVTDADLERIEKSCSFQNMDPKSLPFDDKSFKMGQFCRKGIVGDWKNHFTVAQSEQFDKCIVSELTSNNINFTYE</sequence>
<dbReference type="PANTHER" id="PTHR11783">
    <property type="entry name" value="SULFOTRANSFERASE SULT"/>
    <property type="match status" value="1"/>
</dbReference>
<keyword evidence="4" id="KW-1185">Reference proteome</keyword>
<dbReference type="Proteomes" id="UP000694865">
    <property type="component" value="Unplaced"/>
</dbReference>
<dbReference type="Gene3D" id="3.40.50.300">
    <property type="entry name" value="P-loop containing nucleotide triphosphate hydrolases"/>
    <property type="match status" value="1"/>
</dbReference>
<reference evidence="5" key="1">
    <citation type="submission" date="2025-08" db="UniProtKB">
        <authorList>
            <consortium name="RefSeq"/>
        </authorList>
    </citation>
    <scope>IDENTIFICATION</scope>
    <source>
        <tissue evidence="5">Testes</tissue>
    </source>
</reference>
<dbReference type="InterPro" id="IPR027417">
    <property type="entry name" value="P-loop_NTPase"/>
</dbReference>
<protein>
    <submittedName>
        <fullName evidence="5">Amine sulfotransferase-like</fullName>
    </submittedName>
</protein>
<dbReference type="Pfam" id="PF00685">
    <property type="entry name" value="Sulfotransfer_1"/>
    <property type="match status" value="1"/>
</dbReference>
<keyword evidence="2" id="KW-0808">Transferase</keyword>
<dbReference type="SUPFAM" id="SSF52540">
    <property type="entry name" value="P-loop containing nucleoside triphosphate hydrolases"/>
    <property type="match status" value="1"/>
</dbReference>
<comment type="similarity">
    <text evidence="1">Belongs to the sulfotransferase 1 family.</text>
</comment>
<evidence type="ECO:0000313" key="4">
    <source>
        <dbReference type="Proteomes" id="UP000694865"/>
    </source>
</evidence>
<organism evidence="4 5">
    <name type="scientific">Saccoglossus kowalevskii</name>
    <name type="common">Acorn worm</name>
    <dbReference type="NCBI Taxonomy" id="10224"/>
    <lineage>
        <taxon>Eukaryota</taxon>
        <taxon>Metazoa</taxon>
        <taxon>Hemichordata</taxon>
        <taxon>Enteropneusta</taxon>
        <taxon>Harrimaniidae</taxon>
        <taxon>Saccoglossus</taxon>
    </lineage>
</organism>
<name>A0ABM0GTN2_SACKO</name>